<dbReference type="EMBL" id="JAULUE010002069">
    <property type="protein sequence ID" value="KAK5874987.1"/>
    <property type="molecule type" value="Genomic_DNA"/>
</dbReference>
<name>A0AAN7YDH9_9TELE</name>
<dbReference type="AlphaFoldDB" id="A0AAN7YDH9"/>
<reference evidence="1 2" key="1">
    <citation type="journal article" date="2023" name="Mol. Biol. Evol.">
        <title>Genomics of Secondarily Temperate Adaptation in the Only Non-Antarctic Icefish.</title>
        <authorList>
            <person name="Rivera-Colon A.G."/>
            <person name="Rayamajhi N."/>
            <person name="Minhas B.F."/>
            <person name="Madrigal G."/>
            <person name="Bilyk K.T."/>
            <person name="Yoon V."/>
            <person name="Hune M."/>
            <person name="Gregory S."/>
            <person name="Cheng C.H.C."/>
            <person name="Catchen J.M."/>
        </authorList>
    </citation>
    <scope>NUCLEOTIDE SEQUENCE [LARGE SCALE GENOMIC DNA]</scope>
    <source>
        <strain evidence="1">JC2023a</strain>
    </source>
</reference>
<sequence length="66" mass="7643">MVKRELLLRQFAREHEEDSQKERNRECLTVWLHNSATRHIQRASPQLNGGRAHLSPAQSLPCNLLA</sequence>
<comment type="caution">
    <text evidence="1">The sequence shown here is derived from an EMBL/GenBank/DDBJ whole genome shotgun (WGS) entry which is preliminary data.</text>
</comment>
<dbReference type="Proteomes" id="UP001335648">
    <property type="component" value="Unassembled WGS sequence"/>
</dbReference>
<accession>A0AAN7YDH9</accession>
<gene>
    <name evidence="1" type="ORF">CesoFtcFv8_027523</name>
</gene>
<organism evidence="1 2">
    <name type="scientific">Champsocephalus esox</name>
    <name type="common">pike icefish</name>
    <dbReference type="NCBI Taxonomy" id="159716"/>
    <lineage>
        <taxon>Eukaryota</taxon>
        <taxon>Metazoa</taxon>
        <taxon>Chordata</taxon>
        <taxon>Craniata</taxon>
        <taxon>Vertebrata</taxon>
        <taxon>Euteleostomi</taxon>
        <taxon>Actinopterygii</taxon>
        <taxon>Neopterygii</taxon>
        <taxon>Teleostei</taxon>
        <taxon>Neoteleostei</taxon>
        <taxon>Acanthomorphata</taxon>
        <taxon>Eupercaria</taxon>
        <taxon>Perciformes</taxon>
        <taxon>Notothenioidei</taxon>
        <taxon>Channichthyidae</taxon>
        <taxon>Champsocephalus</taxon>
    </lineage>
</organism>
<keyword evidence="2" id="KW-1185">Reference proteome</keyword>
<evidence type="ECO:0000313" key="2">
    <source>
        <dbReference type="Proteomes" id="UP001335648"/>
    </source>
</evidence>
<protein>
    <submittedName>
        <fullName evidence="1">Uncharacterized protein</fullName>
    </submittedName>
</protein>
<proteinExistence type="predicted"/>
<evidence type="ECO:0000313" key="1">
    <source>
        <dbReference type="EMBL" id="KAK5874987.1"/>
    </source>
</evidence>